<dbReference type="InterPro" id="IPR023365">
    <property type="entry name" value="Sortase_dom-sf"/>
</dbReference>
<dbReference type="InterPro" id="IPR022445">
    <property type="entry name" value="Sortase_proteobact_type"/>
</dbReference>
<dbReference type="NCBIfam" id="TIGR01076">
    <property type="entry name" value="sortase_fam"/>
    <property type="match status" value="1"/>
</dbReference>
<comment type="caution">
    <text evidence="2">The sequence shown here is derived from an EMBL/GenBank/DDBJ whole genome shotgun (WGS) entry which is preliminary data.</text>
</comment>
<protein>
    <submittedName>
        <fullName evidence="2">Class GN sortase</fullName>
    </submittedName>
</protein>
<evidence type="ECO:0000313" key="2">
    <source>
        <dbReference type="EMBL" id="CAE6694057.1"/>
    </source>
</evidence>
<reference evidence="2 3" key="1">
    <citation type="submission" date="2021-02" db="EMBL/GenBank/DDBJ databases">
        <authorList>
            <person name="Han P."/>
        </authorList>
    </citation>
    <scope>NUCLEOTIDE SEQUENCE [LARGE SCALE GENOMIC DNA]</scope>
    <source>
        <strain evidence="2">Candidatus Nitrospira sp. ZN2</strain>
    </source>
</reference>
<dbReference type="InterPro" id="IPR041999">
    <property type="entry name" value="Sortase_D_1"/>
</dbReference>
<accession>A0ABM8QFU5</accession>
<evidence type="ECO:0000256" key="1">
    <source>
        <dbReference type="ARBA" id="ARBA00022801"/>
    </source>
</evidence>
<dbReference type="InterPro" id="IPR005754">
    <property type="entry name" value="Sortase"/>
</dbReference>
<sequence>MTRRRLKEQLLTGLVVGLLATSFWQIGEASYIVAKARLAQYLLQRAWTRALAGEPTPKPWPWADTWPVARLQLNRLSMDMIVLAGAYGRTLAFGPGHVGSSALPGETGTMILTGHRDTHFRFLKGVRLDDRVDLTGADGHTVHYRVTEQQVLDSRRDGIPLARDGQEVVFVTCYPFDAVTPGGPLRYVVRAERIN</sequence>
<evidence type="ECO:0000313" key="3">
    <source>
        <dbReference type="Proteomes" id="UP000675880"/>
    </source>
</evidence>
<dbReference type="Pfam" id="PF04203">
    <property type="entry name" value="Sortase"/>
    <property type="match status" value="1"/>
</dbReference>
<keyword evidence="1" id="KW-0378">Hydrolase</keyword>
<dbReference type="NCBIfam" id="TIGR03784">
    <property type="entry name" value="marine_sortase"/>
    <property type="match status" value="1"/>
</dbReference>
<dbReference type="Gene3D" id="2.40.260.10">
    <property type="entry name" value="Sortase"/>
    <property type="match status" value="1"/>
</dbReference>
<dbReference type="Proteomes" id="UP000675880">
    <property type="component" value="Unassembled WGS sequence"/>
</dbReference>
<name>A0ABM8QFU5_9BACT</name>
<proteinExistence type="predicted"/>
<dbReference type="SUPFAM" id="SSF63817">
    <property type="entry name" value="Sortase"/>
    <property type="match status" value="1"/>
</dbReference>
<dbReference type="RefSeq" id="WP_213040262.1">
    <property type="nucleotide sequence ID" value="NZ_CAJNBJ010000001.1"/>
</dbReference>
<organism evidence="2 3">
    <name type="scientific">Nitrospira defluvii</name>
    <dbReference type="NCBI Taxonomy" id="330214"/>
    <lineage>
        <taxon>Bacteria</taxon>
        <taxon>Pseudomonadati</taxon>
        <taxon>Nitrospirota</taxon>
        <taxon>Nitrospiria</taxon>
        <taxon>Nitrospirales</taxon>
        <taxon>Nitrospiraceae</taxon>
        <taxon>Nitrospira</taxon>
    </lineage>
</organism>
<dbReference type="EMBL" id="CAJNBJ010000001">
    <property type="protein sequence ID" value="CAE6694057.1"/>
    <property type="molecule type" value="Genomic_DNA"/>
</dbReference>
<keyword evidence="3" id="KW-1185">Reference proteome</keyword>
<dbReference type="CDD" id="cd05828">
    <property type="entry name" value="Sortase_D_1"/>
    <property type="match status" value="1"/>
</dbReference>
<gene>
    <name evidence="2" type="ORF">NSPZN2_10367</name>
</gene>